<sequence length="739" mass="81523">MRRFSTGRSTTTEILSALKRSIGLRSEGEGASNLLTPTAPHAPASSTGTPPATTITSATTSTPAQSSSPGSVAIEGPLADKLRVQFESKLRHKGSADSAWDDYSVLLDSMLDKVNVSIVSHHFLFRSISSAAATDTNDIDRKAALLDKIVAKLGPRADSKELFVLAELFAKQRNVPKLRLLLDRAKLSTDDSIVQNVSSLLIETLVKTGDAAGALEDFRKMEHRPLASFVTLMRQLHANKCYSEVESLFSEIKALNLPVTPSVANYVMLIRSKQSDWPGVISVFDELTKNSNQPSNLLVALYCMAINAYGAEQNVDAIGNIFKSDPLVPHLLKLDANNHLAVTFLNHLTRRASFIPESKSLFEMLSSQNSADAHEYHNIIAMCCRFAESQPSLLNDALVYMQQMQYNNIKPRLVTFKAIISTFCKHCRKENSADYIHNLLLLHSDLKAAYSSATPQLNLMLINTLIANNKLHEAVTVFGPTITEFTDRHTESLNSHDANTNTSTTLAQESILYLRAATSAIRRLGSNKHNSTEKALFNDLRRLISETKALVSLFPGSAAFSDTTIEDFDVAYRVLIRSYSRHHDLPNILGAWNEYKDLDRVLKQPTTTPVKTSIADEDGAVMKTSSIADIVAIAISKLSPLSLEGFLLGINGTYKVSVRALITVSKELHAHGELVSTLMRLEKAWEHRRVYLLLKSCWESLEDGDHAAMFELKEGALLSREDVEEARAFGVEFGRTFSS</sequence>
<comment type="caution">
    <text evidence="2">The sequence shown here is derived from an EMBL/GenBank/DDBJ whole genome shotgun (WGS) entry which is preliminary data.</text>
</comment>
<dbReference type="GO" id="GO:0007005">
    <property type="term" value="P:mitochondrion organization"/>
    <property type="evidence" value="ECO:0007669"/>
    <property type="project" value="TreeGrafter"/>
</dbReference>
<dbReference type="Proteomes" id="UP000193642">
    <property type="component" value="Unassembled WGS sequence"/>
</dbReference>
<evidence type="ECO:0000313" key="3">
    <source>
        <dbReference type="Proteomes" id="UP000193642"/>
    </source>
</evidence>
<dbReference type="AlphaFoldDB" id="A0A1Y2C9C4"/>
<evidence type="ECO:0000256" key="1">
    <source>
        <dbReference type="SAM" id="MobiDB-lite"/>
    </source>
</evidence>
<accession>A0A1Y2C9C4</accession>
<proteinExistence type="predicted"/>
<dbReference type="InterPro" id="IPR051114">
    <property type="entry name" value="Mito_RNA_Proc_CCM1"/>
</dbReference>
<dbReference type="GO" id="GO:0005739">
    <property type="term" value="C:mitochondrion"/>
    <property type="evidence" value="ECO:0007669"/>
    <property type="project" value="TreeGrafter"/>
</dbReference>
<keyword evidence="3" id="KW-1185">Reference proteome</keyword>
<dbReference type="STRING" id="329046.A0A1Y2C9C4"/>
<dbReference type="PANTHER" id="PTHR47934:SF6">
    <property type="entry name" value="MITOCHONDRIAL GROUP I INTRON SPLICING FACTOR CCM1-RELATED"/>
    <property type="match status" value="1"/>
</dbReference>
<evidence type="ECO:0000313" key="2">
    <source>
        <dbReference type="EMBL" id="ORY42915.1"/>
    </source>
</evidence>
<dbReference type="EMBL" id="MCGO01000027">
    <property type="protein sequence ID" value="ORY42915.1"/>
    <property type="molecule type" value="Genomic_DNA"/>
</dbReference>
<feature type="compositionally biased region" description="Low complexity" evidence="1">
    <location>
        <begin position="36"/>
        <end position="69"/>
    </location>
</feature>
<dbReference type="GO" id="GO:0006396">
    <property type="term" value="P:RNA processing"/>
    <property type="evidence" value="ECO:0007669"/>
    <property type="project" value="TreeGrafter"/>
</dbReference>
<dbReference type="OrthoDB" id="185373at2759"/>
<protein>
    <recommendedName>
        <fullName evidence="4">Pentacotripeptide-repeat region of PRORP domain-containing protein</fullName>
    </recommendedName>
</protein>
<reference evidence="2 3" key="1">
    <citation type="submission" date="2016-07" db="EMBL/GenBank/DDBJ databases">
        <title>Pervasive Adenine N6-methylation of Active Genes in Fungi.</title>
        <authorList>
            <consortium name="DOE Joint Genome Institute"/>
            <person name="Mondo S.J."/>
            <person name="Dannebaum R.O."/>
            <person name="Kuo R.C."/>
            <person name="Labutti K."/>
            <person name="Haridas S."/>
            <person name="Kuo A."/>
            <person name="Salamov A."/>
            <person name="Ahrendt S.R."/>
            <person name="Lipzen A."/>
            <person name="Sullivan W."/>
            <person name="Andreopoulos W.B."/>
            <person name="Clum A."/>
            <person name="Lindquist E."/>
            <person name="Daum C."/>
            <person name="Ramamoorthy G.K."/>
            <person name="Gryganskyi A."/>
            <person name="Culley D."/>
            <person name="Magnuson J.K."/>
            <person name="James T.Y."/>
            <person name="O'Malley M.A."/>
            <person name="Stajich J.E."/>
            <person name="Spatafora J.W."/>
            <person name="Visel A."/>
            <person name="Grigoriev I.V."/>
        </authorList>
    </citation>
    <scope>NUCLEOTIDE SEQUENCE [LARGE SCALE GENOMIC DNA]</scope>
    <source>
        <strain evidence="2 3">JEL800</strain>
    </source>
</reference>
<dbReference type="Gene3D" id="1.25.40.10">
    <property type="entry name" value="Tetratricopeptide repeat domain"/>
    <property type="match status" value="2"/>
</dbReference>
<evidence type="ECO:0008006" key="4">
    <source>
        <dbReference type="Google" id="ProtNLM"/>
    </source>
</evidence>
<feature type="region of interest" description="Disordered" evidence="1">
    <location>
        <begin position="28"/>
        <end position="74"/>
    </location>
</feature>
<gene>
    <name evidence="2" type="ORF">BCR33DRAFT_718127</name>
</gene>
<dbReference type="GO" id="GO:0003729">
    <property type="term" value="F:mRNA binding"/>
    <property type="evidence" value="ECO:0007669"/>
    <property type="project" value="TreeGrafter"/>
</dbReference>
<name>A0A1Y2C9C4_9FUNG</name>
<dbReference type="PANTHER" id="PTHR47934">
    <property type="entry name" value="PENTATRICOPEPTIDE REPEAT-CONTAINING PROTEIN PET309, MITOCHONDRIAL"/>
    <property type="match status" value="1"/>
</dbReference>
<organism evidence="2 3">
    <name type="scientific">Rhizoclosmatium globosum</name>
    <dbReference type="NCBI Taxonomy" id="329046"/>
    <lineage>
        <taxon>Eukaryota</taxon>
        <taxon>Fungi</taxon>
        <taxon>Fungi incertae sedis</taxon>
        <taxon>Chytridiomycota</taxon>
        <taxon>Chytridiomycota incertae sedis</taxon>
        <taxon>Chytridiomycetes</taxon>
        <taxon>Chytridiales</taxon>
        <taxon>Chytriomycetaceae</taxon>
        <taxon>Rhizoclosmatium</taxon>
    </lineage>
</organism>
<dbReference type="InterPro" id="IPR011990">
    <property type="entry name" value="TPR-like_helical_dom_sf"/>
</dbReference>